<keyword evidence="5" id="KW-1185">Reference proteome</keyword>
<proteinExistence type="predicted"/>
<dbReference type="OrthoDB" id="1628005at2"/>
<dbReference type="PANTHER" id="PTHR30461:SF23">
    <property type="entry name" value="DNA RECOMBINASE-RELATED"/>
    <property type="match status" value="1"/>
</dbReference>
<sequence>MKKITEIKSVRPRIRRKKLRVAAYCRVSTASDAQLESLETQKAYYENYISSRPDWKLADIYFDEGISGTKMYQRPALQRLLADCESRQIDMVVTKSLSRLSRNTMDCLEIVRKLQSLDIPIYFEKEALNTATMESELMLSVMSSVAEGESASTAQNINWSIQHRFKNGNYKLCSPPYGYSWNGDNLQIVPDKAAIVKEIFTKYLAGTKVISIIDDLNKRGVATPRHGPRWQRSTIAGILSNEKYTGDVIFQKTYTAVGYKRRCNHGERNQYLYKAHHEAIISHEEFKQAQSLKANHCQGKGIIKSSDKGQSRYAFSGKIICNECGSSFKRRIHKYATTSYVAWICGTHLKDKAACPMLFIRNDDLELAFITMLNKLIYSRKIILAPLSEKLKLISSDNTVKQIRDLETELMQITEKRQTLLRLKAEGYLDQIVFTQESNLLETRRKELTIELNSLENNGTKGATELNELKRLLYFTKHSKMLNAFNEALFTEYVHRIHVYSRQEIGFELKCGLILRERI</sequence>
<dbReference type="InterPro" id="IPR036162">
    <property type="entry name" value="Resolvase-like_N_sf"/>
</dbReference>
<keyword evidence="1" id="KW-0175">Coiled coil</keyword>
<dbReference type="Gene3D" id="3.40.50.1390">
    <property type="entry name" value="Resolvase, N-terminal catalytic domain"/>
    <property type="match status" value="1"/>
</dbReference>
<evidence type="ECO:0000256" key="1">
    <source>
        <dbReference type="SAM" id="Coils"/>
    </source>
</evidence>
<feature type="domain" description="Recombinase" evidence="3">
    <location>
        <begin position="176"/>
        <end position="299"/>
    </location>
</feature>
<gene>
    <name evidence="4" type="ORF">EDC37_11412</name>
</gene>
<dbReference type="Pfam" id="PF00239">
    <property type="entry name" value="Resolvase"/>
    <property type="match status" value="1"/>
</dbReference>
<dbReference type="PROSITE" id="PS51737">
    <property type="entry name" value="RECOMBINASE_DNA_BIND"/>
    <property type="match status" value="1"/>
</dbReference>
<dbReference type="InterPro" id="IPR038109">
    <property type="entry name" value="DNA_bind_recomb_sf"/>
</dbReference>
<dbReference type="EMBL" id="SMAA01000014">
    <property type="protein sequence ID" value="TCS77611.1"/>
    <property type="molecule type" value="Genomic_DNA"/>
</dbReference>
<accession>A0A4R3K4M2</accession>
<dbReference type="GO" id="GO:0000150">
    <property type="term" value="F:DNA strand exchange activity"/>
    <property type="evidence" value="ECO:0007669"/>
    <property type="project" value="InterPro"/>
</dbReference>
<feature type="coiled-coil region" evidence="1">
    <location>
        <begin position="396"/>
        <end position="458"/>
    </location>
</feature>
<dbReference type="InterPro" id="IPR025827">
    <property type="entry name" value="Zn_ribbon_recom_dom"/>
</dbReference>
<dbReference type="AlphaFoldDB" id="A0A4R3K4M2"/>
<name>A0A4R3K4M2_9FIRM</name>
<dbReference type="SMART" id="SM00857">
    <property type="entry name" value="Resolvase"/>
    <property type="match status" value="1"/>
</dbReference>
<dbReference type="InterPro" id="IPR006119">
    <property type="entry name" value="Resolv_N"/>
</dbReference>
<dbReference type="Gene3D" id="3.90.1750.20">
    <property type="entry name" value="Putative Large Serine Recombinase, Chain B, Domain 2"/>
    <property type="match status" value="1"/>
</dbReference>
<protein>
    <submittedName>
        <fullName evidence="4">DNA invertase Pin-like site-specific DNA recombinase</fullName>
    </submittedName>
</protein>
<dbReference type="GO" id="GO:0003677">
    <property type="term" value="F:DNA binding"/>
    <property type="evidence" value="ECO:0007669"/>
    <property type="project" value="InterPro"/>
</dbReference>
<organism evidence="4 5">
    <name type="scientific">Pectinatus cerevisiiphilus</name>
    <dbReference type="NCBI Taxonomy" id="86956"/>
    <lineage>
        <taxon>Bacteria</taxon>
        <taxon>Bacillati</taxon>
        <taxon>Bacillota</taxon>
        <taxon>Negativicutes</taxon>
        <taxon>Selenomonadales</taxon>
        <taxon>Selenomonadaceae</taxon>
        <taxon>Pectinatus</taxon>
    </lineage>
</organism>
<dbReference type="SUPFAM" id="SSF53041">
    <property type="entry name" value="Resolvase-like"/>
    <property type="match status" value="1"/>
</dbReference>
<dbReference type="Pfam" id="PF13408">
    <property type="entry name" value="Zn_ribbon_recom"/>
    <property type="match status" value="1"/>
</dbReference>
<evidence type="ECO:0000313" key="5">
    <source>
        <dbReference type="Proteomes" id="UP000295188"/>
    </source>
</evidence>
<evidence type="ECO:0000259" key="3">
    <source>
        <dbReference type="PROSITE" id="PS51737"/>
    </source>
</evidence>
<comment type="caution">
    <text evidence="4">The sequence shown here is derived from an EMBL/GenBank/DDBJ whole genome shotgun (WGS) entry which is preliminary data.</text>
</comment>
<dbReference type="PANTHER" id="PTHR30461">
    <property type="entry name" value="DNA-INVERTASE FROM LAMBDOID PROPHAGE"/>
    <property type="match status" value="1"/>
</dbReference>
<dbReference type="Proteomes" id="UP000295188">
    <property type="component" value="Unassembled WGS sequence"/>
</dbReference>
<evidence type="ECO:0000259" key="2">
    <source>
        <dbReference type="PROSITE" id="PS51736"/>
    </source>
</evidence>
<evidence type="ECO:0000313" key="4">
    <source>
        <dbReference type="EMBL" id="TCS77611.1"/>
    </source>
</evidence>
<dbReference type="InterPro" id="IPR050639">
    <property type="entry name" value="SSR_resolvase"/>
</dbReference>
<dbReference type="InterPro" id="IPR011109">
    <property type="entry name" value="DNA_bind_recombinase_dom"/>
</dbReference>
<feature type="domain" description="Resolvase/invertase-type recombinase catalytic" evidence="2">
    <location>
        <begin position="20"/>
        <end position="168"/>
    </location>
</feature>
<dbReference type="CDD" id="cd00338">
    <property type="entry name" value="Ser_Recombinase"/>
    <property type="match status" value="1"/>
</dbReference>
<dbReference type="PROSITE" id="PS51736">
    <property type="entry name" value="RECOMBINASES_3"/>
    <property type="match status" value="1"/>
</dbReference>
<dbReference type="Pfam" id="PF07508">
    <property type="entry name" value="Recombinase"/>
    <property type="match status" value="1"/>
</dbReference>
<reference evidence="4 5" key="1">
    <citation type="submission" date="2019-03" db="EMBL/GenBank/DDBJ databases">
        <title>Genomic Encyclopedia of Type Strains, Phase IV (KMG-IV): sequencing the most valuable type-strain genomes for metagenomic binning, comparative biology and taxonomic classification.</title>
        <authorList>
            <person name="Goeker M."/>
        </authorList>
    </citation>
    <scope>NUCLEOTIDE SEQUENCE [LARGE SCALE GENOMIC DNA]</scope>
    <source>
        <strain evidence="4 5">DSM 20467</strain>
    </source>
</reference>
<dbReference type="RefSeq" id="WP_132550622.1">
    <property type="nucleotide sequence ID" value="NZ_SMAA01000014.1"/>
</dbReference>